<feature type="transmembrane region" description="Helical" evidence="4">
    <location>
        <begin position="96"/>
        <end position="120"/>
    </location>
</feature>
<dbReference type="GO" id="GO:0046983">
    <property type="term" value="F:protein dimerization activity"/>
    <property type="evidence" value="ECO:0007669"/>
    <property type="project" value="InterPro"/>
</dbReference>
<dbReference type="AlphaFoldDB" id="A0A344LH47"/>
<evidence type="ECO:0000259" key="5">
    <source>
        <dbReference type="Pfam" id="PF07730"/>
    </source>
</evidence>
<dbReference type="EMBL" id="CP015163">
    <property type="protein sequence ID" value="AXB47371.1"/>
    <property type="molecule type" value="Genomic_DNA"/>
</dbReference>
<organism evidence="6 7">
    <name type="scientific">Amycolatopsis albispora</name>
    <dbReference type="NCBI Taxonomy" id="1804986"/>
    <lineage>
        <taxon>Bacteria</taxon>
        <taxon>Bacillati</taxon>
        <taxon>Actinomycetota</taxon>
        <taxon>Actinomycetes</taxon>
        <taxon>Pseudonocardiales</taxon>
        <taxon>Pseudonocardiaceae</taxon>
        <taxon>Amycolatopsis</taxon>
    </lineage>
</organism>
<evidence type="ECO:0000313" key="6">
    <source>
        <dbReference type="EMBL" id="AXB47371.1"/>
    </source>
</evidence>
<accession>A0A344LH47</accession>
<dbReference type="PANTHER" id="PTHR24421">
    <property type="entry name" value="NITRATE/NITRITE SENSOR PROTEIN NARX-RELATED"/>
    <property type="match status" value="1"/>
</dbReference>
<keyword evidence="7" id="KW-1185">Reference proteome</keyword>
<dbReference type="Gene3D" id="6.10.250.2870">
    <property type="match status" value="1"/>
</dbReference>
<evidence type="ECO:0000313" key="7">
    <source>
        <dbReference type="Proteomes" id="UP000250434"/>
    </source>
</evidence>
<feature type="domain" description="Signal transduction histidine kinase subgroup 3 dimerisation and phosphoacceptor" evidence="5">
    <location>
        <begin position="176"/>
        <end position="235"/>
    </location>
</feature>
<dbReference type="InterPro" id="IPR050482">
    <property type="entry name" value="Sensor_HK_TwoCompSys"/>
</dbReference>
<proteinExistence type="predicted"/>
<keyword evidence="4" id="KW-0472">Membrane</keyword>
<feature type="transmembrane region" description="Helical" evidence="4">
    <location>
        <begin position="132"/>
        <end position="155"/>
    </location>
</feature>
<reference evidence="6 7" key="1">
    <citation type="submission" date="2016-04" db="EMBL/GenBank/DDBJ databases">
        <title>Complete genome sequence and analysis of deep-sea sediment isolate, Amycolatopsis sp. WP1.</title>
        <authorList>
            <person name="Wang H."/>
            <person name="Chen S."/>
            <person name="Wu Q."/>
        </authorList>
    </citation>
    <scope>NUCLEOTIDE SEQUENCE [LARGE SCALE GENOMIC DNA]</scope>
    <source>
        <strain evidence="6 7">WP1</strain>
    </source>
</reference>
<protein>
    <recommendedName>
        <fullName evidence="5">Signal transduction histidine kinase subgroup 3 dimerisation and phosphoacceptor domain-containing protein</fullName>
    </recommendedName>
</protein>
<keyword evidence="2" id="KW-0418">Kinase</keyword>
<keyword evidence="3" id="KW-0902">Two-component regulatory system</keyword>
<dbReference type="RefSeq" id="WP_113696429.1">
    <property type="nucleotide sequence ID" value="NZ_CP015163.1"/>
</dbReference>
<sequence>MRHVRRPGFGILVAVLTGLSVDATLGVVFCARTTSAVCFAVFCAVALVALQLGYLVRPAVVGTWARIALVLLAQALLTWAPMLVFGPHRHGLTGVFAGSALLLLPTAVGWPVLLVVVVVVGSVEQSAGAGPLAVWWAVSNVVVTALVVYGLSWLVRLVAGLHAARHDLSRLAVARERLRCARDVHDLLGLSLSAITLKTELSARLVTDCPARARTELEDVQEIARRALAEVRSVAVGRSAGPDHPPRPGSAG</sequence>
<evidence type="ECO:0000256" key="3">
    <source>
        <dbReference type="ARBA" id="ARBA00023012"/>
    </source>
</evidence>
<dbReference type="GO" id="GO:0000155">
    <property type="term" value="F:phosphorelay sensor kinase activity"/>
    <property type="evidence" value="ECO:0007669"/>
    <property type="project" value="InterPro"/>
</dbReference>
<feature type="transmembrane region" description="Helical" evidence="4">
    <location>
        <begin position="63"/>
        <end position="84"/>
    </location>
</feature>
<name>A0A344LH47_9PSEU</name>
<evidence type="ECO:0000256" key="1">
    <source>
        <dbReference type="ARBA" id="ARBA00022679"/>
    </source>
</evidence>
<keyword evidence="1" id="KW-0808">Transferase</keyword>
<evidence type="ECO:0000256" key="2">
    <source>
        <dbReference type="ARBA" id="ARBA00022777"/>
    </source>
</evidence>
<evidence type="ECO:0000256" key="4">
    <source>
        <dbReference type="SAM" id="Phobius"/>
    </source>
</evidence>
<dbReference type="KEGG" id="aab:A4R43_37040"/>
<dbReference type="PANTHER" id="PTHR24421:SF63">
    <property type="entry name" value="SENSOR HISTIDINE KINASE DESK"/>
    <property type="match status" value="1"/>
</dbReference>
<keyword evidence="4" id="KW-0812">Transmembrane</keyword>
<dbReference type="Pfam" id="PF07730">
    <property type="entry name" value="HisKA_3"/>
    <property type="match status" value="1"/>
</dbReference>
<feature type="transmembrane region" description="Helical" evidence="4">
    <location>
        <begin position="33"/>
        <end position="56"/>
    </location>
</feature>
<dbReference type="GO" id="GO:0016020">
    <property type="term" value="C:membrane"/>
    <property type="evidence" value="ECO:0007669"/>
    <property type="project" value="InterPro"/>
</dbReference>
<dbReference type="OrthoDB" id="5241784at2"/>
<dbReference type="InterPro" id="IPR011712">
    <property type="entry name" value="Sig_transdc_His_kin_sub3_dim/P"/>
</dbReference>
<gene>
    <name evidence="6" type="ORF">A4R43_37040</name>
</gene>
<keyword evidence="4" id="KW-1133">Transmembrane helix</keyword>
<dbReference type="Proteomes" id="UP000250434">
    <property type="component" value="Chromosome"/>
</dbReference>